<evidence type="ECO:0000313" key="4">
    <source>
        <dbReference type="Proteomes" id="UP000195402"/>
    </source>
</evidence>
<evidence type="ECO:0000256" key="2">
    <source>
        <dbReference type="SAM" id="Phobius"/>
    </source>
</evidence>
<evidence type="ECO:0000256" key="1">
    <source>
        <dbReference type="SAM" id="MobiDB-lite"/>
    </source>
</evidence>
<feature type="transmembrane region" description="Helical" evidence="2">
    <location>
        <begin position="94"/>
        <end position="118"/>
    </location>
</feature>
<evidence type="ECO:0000313" key="3">
    <source>
        <dbReference type="EMBL" id="OVA04896.1"/>
    </source>
</evidence>
<gene>
    <name evidence="3" type="ORF">BVC80_8445g1</name>
</gene>
<keyword evidence="2" id="KW-0472">Membrane</keyword>
<sequence length="196" mass="22681">MRPSVEDRSLLYEGDDHSDSQVSDDDEDRESFEERALVLYSSDSNVIKTYKKKNNKDNRKARNNFRAPSGIGALRTRSRSLSECYVPPGPALNLYLRVMTVDLFLLWIIHGMGIRSFIRHLRQLIRDVKFLSSFSIPFCEVMGLLATFGLRYGGFRSSFWRIFFNNLPSFMCASDLFRSTPFMLRSSVLTDQIDSY</sequence>
<feature type="compositionally biased region" description="Acidic residues" evidence="1">
    <location>
        <begin position="22"/>
        <end position="31"/>
    </location>
</feature>
<dbReference type="AlphaFoldDB" id="A0A200Q350"/>
<protein>
    <submittedName>
        <fullName evidence="3">Uncharacterized protein</fullName>
    </submittedName>
</protein>
<accession>A0A200Q350</accession>
<dbReference type="EMBL" id="MVGT01003203">
    <property type="protein sequence ID" value="OVA04896.1"/>
    <property type="molecule type" value="Genomic_DNA"/>
</dbReference>
<comment type="caution">
    <text evidence="3">The sequence shown here is derived from an EMBL/GenBank/DDBJ whole genome shotgun (WGS) entry which is preliminary data.</text>
</comment>
<organism evidence="3 4">
    <name type="scientific">Macleaya cordata</name>
    <name type="common">Five-seeded plume-poppy</name>
    <name type="synonym">Bocconia cordata</name>
    <dbReference type="NCBI Taxonomy" id="56857"/>
    <lineage>
        <taxon>Eukaryota</taxon>
        <taxon>Viridiplantae</taxon>
        <taxon>Streptophyta</taxon>
        <taxon>Embryophyta</taxon>
        <taxon>Tracheophyta</taxon>
        <taxon>Spermatophyta</taxon>
        <taxon>Magnoliopsida</taxon>
        <taxon>Ranunculales</taxon>
        <taxon>Papaveraceae</taxon>
        <taxon>Papaveroideae</taxon>
        <taxon>Macleaya</taxon>
    </lineage>
</organism>
<feature type="region of interest" description="Disordered" evidence="1">
    <location>
        <begin position="1"/>
        <end position="31"/>
    </location>
</feature>
<feature type="compositionally biased region" description="Basic and acidic residues" evidence="1">
    <location>
        <begin position="1"/>
        <end position="19"/>
    </location>
</feature>
<keyword evidence="2" id="KW-1133">Transmembrane helix</keyword>
<keyword evidence="2" id="KW-0812">Transmembrane</keyword>
<dbReference type="InParanoid" id="A0A200Q350"/>
<proteinExistence type="predicted"/>
<dbReference type="Proteomes" id="UP000195402">
    <property type="component" value="Unassembled WGS sequence"/>
</dbReference>
<name>A0A200Q350_MACCD</name>
<feature type="transmembrane region" description="Helical" evidence="2">
    <location>
        <begin position="130"/>
        <end position="152"/>
    </location>
</feature>
<keyword evidence="4" id="KW-1185">Reference proteome</keyword>
<reference evidence="3 4" key="1">
    <citation type="journal article" date="2017" name="Mol. Plant">
        <title>The Genome of Medicinal Plant Macleaya cordata Provides New Insights into Benzylisoquinoline Alkaloids Metabolism.</title>
        <authorList>
            <person name="Liu X."/>
            <person name="Liu Y."/>
            <person name="Huang P."/>
            <person name="Ma Y."/>
            <person name="Qing Z."/>
            <person name="Tang Q."/>
            <person name="Cao H."/>
            <person name="Cheng P."/>
            <person name="Zheng Y."/>
            <person name="Yuan Z."/>
            <person name="Zhou Y."/>
            <person name="Liu J."/>
            <person name="Tang Z."/>
            <person name="Zhuo Y."/>
            <person name="Zhang Y."/>
            <person name="Yu L."/>
            <person name="Huang J."/>
            <person name="Yang P."/>
            <person name="Peng Q."/>
            <person name="Zhang J."/>
            <person name="Jiang W."/>
            <person name="Zhang Z."/>
            <person name="Lin K."/>
            <person name="Ro D.K."/>
            <person name="Chen X."/>
            <person name="Xiong X."/>
            <person name="Shang Y."/>
            <person name="Huang S."/>
            <person name="Zeng J."/>
        </authorList>
    </citation>
    <scope>NUCLEOTIDE SEQUENCE [LARGE SCALE GENOMIC DNA]</scope>
    <source>
        <strain evidence="4">cv. BLH2017</strain>
        <tissue evidence="3">Root</tissue>
    </source>
</reference>